<evidence type="ECO:0000313" key="1">
    <source>
        <dbReference type="EMBL" id="CAD5206921.1"/>
    </source>
</evidence>
<dbReference type="EMBL" id="CAJFCW020000001">
    <property type="protein sequence ID" value="CAG9083658.1"/>
    <property type="molecule type" value="Genomic_DNA"/>
</dbReference>
<dbReference type="AlphaFoldDB" id="A0A811JUK5"/>
<evidence type="ECO:0000313" key="2">
    <source>
        <dbReference type="Proteomes" id="UP000614601"/>
    </source>
</evidence>
<reference evidence="1" key="1">
    <citation type="submission" date="2020-09" db="EMBL/GenBank/DDBJ databases">
        <authorList>
            <person name="Kikuchi T."/>
        </authorList>
    </citation>
    <scope>NUCLEOTIDE SEQUENCE</scope>
    <source>
        <strain evidence="1">SH1</strain>
    </source>
</reference>
<comment type="caution">
    <text evidence="1">The sequence shown here is derived from an EMBL/GenBank/DDBJ whole genome shotgun (WGS) entry which is preliminary data.</text>
</comment>
<organism evidence="1 2">
    <name type="scientific">Bursaphelenchus okinawaensis</name>
    <dbReference type="NCBI Taxonomy" id="465554"/>
    <lineage>
        <taxon>Eukaryota</taxon>
        <taxon>Metazoa</taxon>
        <taxon>Ecdysozoa</taxon>
        <taxon>Nematoda</taxon>
        <taxon>Chromadorea</taxon>
        <taxon>Rhabditida</taxon>
        <taxon>Tylenchina</taxon>
        <taxon>Tylenchomorpha</taxon>
        <taxon>Aphelenchoidea</taxon>
        <taxon>Aphelenchoididae</taxon>
        <taxon>Bursaphelenchus</taxon>
    </lineage>
</organism>
<dbReference type="Proteomes" id="UP000614601">
    <property type="component" value="Unassembled WGS sequence"/>
</dbReference>
<dbReference type="EMBL" id="CAJFDH010000001">
    <property type="protein sequence ID" value="CAD5206921.1"/>
    <property type="molecule type" value="Genomic_DNA"/>
</dbReference>
<proteinExistence type="predicted"/>
<sequence>MHVFVCTKRHRYSNWEDRYSLFLCSKPRHDQGMGEPEQLYETHYQKLEVNKMDPKVFYETEKSPRFSYTFVPELGRFQDIVLIWPEDKSTPIDLLDKMDEGPYSIFAFEAAKGCVDKYGYFANRIYQSVTCMSLQNLRLNKTKEPHRYYAGPITFNRVRFDEDDYMLLYLLTNRSTNMRTSDSSLMNSMSMKNFVTCKHAETKDTDLDPQCHSAYNIFDFSRICCCFHGNCTTVDREYFENKDLKCPIGEYNATGFLPPIMQYDYDEYGYASRKKFCQVEMLVLTGNNNTELYVKLNGSQHIIMGPANIALDDGEMVCGLQATQCAGDLNTVTYNKDFAMKCYCPEELLCANYPRSVYETWNLFAGRLQDKEHMSWCQRVPFFGNELHPHVCHVFYDVQKKRPVVLVDNYNFFLIGEMYFITDDIPFPSDPKADITLVTFLSGIVTRKVIDDCQTSEDVVYEEEDVNQHRLFYFFTCEAKNCDLYIEDNIDKYTETLKEYEPQCMTIIAEHNFMKRVGDYKEDRAAIIENTVMKNATQTGFCFFQYISEESQHTEDVGYVIRPALPSDIKNHPCPTYNVDPWCRYNEETLSFCCLSFNQKIYSGSKVEEYKWYIFIAIQAQLSPNVVATGEDAINDTVSEPGKCAVHSVNDGLLGVSEDQCGEQRGCYDEFVYVARSLRRVSGCTTDAVTAVIKNGTRPIHGGVICSIKQHVHDHNYPYRDECIVADTGLPYADGLKITWPNETMGDRLQSTKVICCCHEKACDDLTTKLVFYYADFVDGHEDDLKEKMEHLDH</sequence>
<dbReference type="Proteomes" id="UP000783686">
    <property type="component" value="Unassembled WGS sequence"/>
</dbReference>
<accession>A0A811JUK5</accession>
<name>A0A811JUK5_9BILA</name>
<gene>
    <name evidence="1" type="ORF">BOKJ2_LOCUS1605</name>
</gene>
<keyword evidence="2" id="KW-1185">Reference proteome</keyword>
<protein>
    <submittedName>
        <fullName evidence="1">Uncharacterized protein</fullName>
    </submittedName>
</protein>